<accession>A0A6A6PJL3</accession>
<dbReference type="GeneID" id="54479191"/>
<name>A0A6A6PJL3_9PEZI</name>
<organism evidence="2 3">
    <name type="scientific">Neohortaea acidophila</name>
    <dbReference type="NCBI Taxonomy" id="245834"/>
    <lineage>
        <taxon>Eukaryota</taxon>
        <taxon>Fungi</taxon>
        <taxon>Dikarya</taxon>
        <taxon>Ascomycota</taxon>
        <taxon>Pezizomycotina</taxon>
        <taxon>Dothideomycetes</taxon>
        <taxon>Dothideomycetidae</taxon>
        <taxon>Mycosphaerellales</taxon>
        <taxon>Teratosphaeriaceae</taxon>
        <taxon>Neohortaea</taxon>
    </lineage>
</organism>
<dbReference type="AlphaFoldDB" id="A0A6A6PJL3"/>
<dbReference type="RefSeq" id="XP_033586828.1">
    <property type="nucleotide sequence ID" value="XM_033738189.1"/>
</dbReference>
<keyword evidence="1" id="KW-0472">Membrane</keyword>
<sequence>MIRCTIKAMISRHRRRGEIRQTGGFYKTPTVYGRRTYMRAVYRPISASNREDTRRQHHPTFHESRRIEFRHAEWILGLTNRKTARMPGSRFAWVALVAASTIRGLPGRVPSLPCCVALTTSPSTSSPSSSTPTNTTSPIPLSLSSLFVSFPPLLLAPLCFLISALL</sequence>
<protein>
    <submittedName>
        <fullName evidence="2">Uncharacterized protein</fullName>
    </submittedName>
</protein>
<evidence type="ECO:0000256" key="1">
    <source>
        <dbReference type="SAM" id="Phobius"/>
    </source>
</evidence>
<gene>
    <name evidence="2" type="ORF">BDY17DRAFT_35064</name>
</gene>
<proteinExistence type="predicted"/>
<dbReference type="EMBL" id="MU001640">
    <property type="protein sequence ID" value="KAF2480258.1"/>
    <property type="molecule type" value="Genomic_DNA"/>
</dbReference>
<evidence type="ECO:0000313" key="2">
    <source>
        <dbReference type="EMBL" id="KAF2480258.1"/>
    </source>
</evidence>
<dbReference type="Proteomes" id="UP000799767">
    <property type="component" value="Unassembled WGS sequence"/>
</dbReference>
<keyword evidence="1" id="KW-0812">Transmembrane</keyword>
<feature type="transmembrane region" description="Helical" evidence="1">
    <location>
        <begin position="146"/>
        <end position="165"/>
    </location>
</feature>
<evidence type="ECO:0000313" key="3">
    <source>
        <dbReference type="Proteomes" id="UP000799767"/>
    </source>
</evidence>
<keyword evidence="3" id="KW-1185">Reference proteome</keyword>
<reference evidence="2" key="1">
    <citation type="journal article" date="2020" name="Stud. Mycol.">
        <title>101 Dothideomycetes genomes: a test case for predicting lifestyles and emergence of pathogens.</title>
        <authorList>
            <person name="Haridas S."/>
            <person name="Albert R."/>
            <person name="Binder M."/>
            <person name="Bloem J."/>
            <person name="Labutti K."/>
            <person name="Salamov A."/>
            <person name="Andreopoulos B."/>
            <person name="Baker S."/>
            <person name="Barry K."/>
            <person name="Bills G."/>
            <person name="Bluhm B."/>
            <person name="Cannon C."/>
            <person name="Castanera R."/>
            <person name="Culley D."/>
            <person name="Daum C."/>
            <person name="Ezra D."/>
            <person name="Gonzalez J."/>
            <person name="Henrissat B."/>
            <person name="Kuo A."/>
            <person name="Liang C."/>
            <person name="Lipzen A."/>
            <person name="Lutzoni F."/>
            <person name="Magnuson J."/>
            <person name="Mondo S."/>
            <person name="Nolan M."/>
            <person name="Ohm R."/>
            <person name="Pangilinan J."/>
            <person name="Park H.-J."/>
            <person name="Ramirez L."/>
            <person name="Alfaro M."/>
            <person name="Sun H."/>
            <person name="Tritt A."/>
            <person name="Yoshinaga Y."/>
            <person name="Zwiers L.-H."/>
            <person name="Turgeon B."/>
            <person name="Goodwin S."/>
            <person name="Spatafora J."/>
            <person name="Crous P."/>
            <person name="Grigoriev I."/>
        </authorList>
    </citation>
    <scope>NUCLEOTIDE SEQUENCE</scope>
    <source>
        <strain evidence="2">CBS 113389</strain>
    </source>
</reference>
<keyword evidence="1" id="KW-1133">Transmembrane helix</keyword>